<evidence type="ECO:0000313" key="4">
    <source>
        <dbReference type="Proteomes" id="UP000807825"/>
    </source>
</evidence>
<proteinExistence type="predicted"/>
<feature type="compositionally biased region" description="Basic residues" evidence="1">
    <location>
        <begin position="95"/>
        <end position="105"/>
    </location>
</feature>
<feature type="transmembrane region" description="Helical" evidence="2">
    <location>
        <begin position="46"/>
        <end position="75"/>
    </location>
</feature>
<sequence length="105" mass="11661">MSARSEEKKKKLVLQALLFGAVTTALYAAVFMHADLVQQLFSRGGYYAAFPIATVFVFSFFHGTFASNLWSVLGIEAVTKQAVKRPTLSAPRPAQRPRPRLRMNA</sequence>
<evidence type="ECO:0000256" key="1">
    <source>
        <dbReference type="SAM" id="MobiDB-lite"/>
    </source>
</evidence>
<evidence type="ECO:0000313" key="3">
    <source>
        <dbReference type="EMBL" id="MBI5248331.1"/>
    </source>
</evidence>
<name>A0A9D6UXP5_9BACT</name>
<comment type="caution">
    <text evidence="3">The sequence shown here is derived from an EMBL/GenBank/DDBJ whole genome shotgun (WGS) entry which is preliminary data.</text>
</comment>
<reference evidence="3" key="1">
    <citation type="submission" date="2020-07" db="EMBL/GenBank/DDBJ databases">
        <title>Huge and variable diversity of episymbiotic CPR bacteria and DPANN archaea in groundwater ecosystems.</title>
        <authorList>
            <person name="He C.Y."/>
            <person name="Keren R."/>
            <person name="Whittaker M."/>
            <person name="Farag I.F."/>
            <person name="Doudna J."/>
            <person name="Cate J.H.D."/>
            <person name="Banfield J.F."/>
        </authorList>
    </citation>
    <scope>NUCLEOTIDE SEQUENCE</scope>
    <source>
        <strain evidence="3">NC_groundwater_1664_Pr3_B-0.1um_52_9</strain>
    </source>
</reference>
<dbReference type="Proteomes" id="UP000807825">
    <property type="component" value="Unassembled WGS sequence"/>
</dbReference>
<keyword evidence="2" id="KW-0812">Transmembrane</keyword>
<accession>A0A9D6UXP5</accession>
<feature type="transmembrane region" description="Helical" evidence="2">
    <location>
        <begin position="12"/>
        <end position="34"/>
    </location>
</feature>
<gene>
    <name evidence="3" type="ORF">HY912_02450</name>
</gene>
<feature type="region of interest" description="Disordered" evidence="1">
    <location>
        <begin position="85"/>
        <end position="105"/>
    </location>
</feature>
<evidence type="ECO:0000256" key="2">
    <source>
        <dbReference type="SAM" id="Phobius"/>
    </source>
</evidence>
<keyword evidence="2" id="KW-1133">Transmembrane helix</keyword>
<protein>
    <submittedName>
        <fullName evidence="3">Uncharacterized protein</fullName>
    </submittedName>
</protein>
<dbReference type="AlphaFoldDB" id="A0A9D6UXP5"/>
<dbReference type="EMBL" id="JACRDE010000068">
    <property type="protein sequence ID" value="MBI5248331.1"/>
    <property type="molecule type" value="Genomic_DNA"/>
</dbReference>
<organism evidence="3 4">
    <name type="scientific">Desulfomonile tiedjei</name>
    <dbReference type="NCBI Taxonomy" id="2358"/>
    <lineage>
        <taxon>Bacteria</taxon>
        <taxon>Pseudomonadati</taxon>
        <taxon>Thermodesulfobacteriota</taxon>
        <taxon>Desulfomonilia</taxon>
        <taxon>Desulfomonilales</taxon>
        <taxon>Desulfomonilaceae</taxon>
        <taxon>Desulfomonile</taxon>
    </lineage>
</organism>
<keyword evidence="2" id="KW-0472">Membrane</keyword>